<evidence type="ECO:0000313" key="1">
    <source>
        <dbReference type="EMBL" id="KCV70062.1"/>
    </source>
</evidence>
<dbReference type="RefSeq" id="XP_009495668.1">
    <property type="nucleotide sequence ID" value="XM_009497393.1"/>
</dbReference>
<dbReference type="GeneID" id="20528250"/>
<reference evidence="1" key="1">
    <citation type="submission" date="2013-04" db="EMBL/GenBank/DDBJ databases">
        <title>The Genome Sequence of Fonticula alba ATCC 38817.</title>
        <authorList>
            <consortium name="The Broad Institute Genomics Platform"/>
            <person name="Russ C."/>
            <person name="Cuomo C."/>
            <person name="Burger G."/>
            <person name="Gray M.W."/>
            <person name="Holland P.W.H."/>
            <person name="King N."/>
            <person name="Lang F.B.F."/>
            <person name="Roger A.J."/>
            <person name="Ruiz-Trillo I."/>
            <person name="Brown M."/>
            <person name="Walker B."/>
            <person name="Young S."/>
            <person name="Zeng Q."/>
            <person name="Gargeya S."/>
            <person name="Fitzgerald M."/>
            <person name="Haas B."/>
            <person name="Abouelleil A."/>
            <person name="Allen A.W."/>
            <person name="Alvarado L."/>
            <person name="Arachchi H.M."/>
            <person name="Berlin A.M."/>
            <person name="Chapman S.B."/>
            <person name="Gainer-Dewar J."/>
            <person name="Goldberg J."/>
            <person name="Griggs A."/>
            <person name="Gujja S."/>
            <person name="Hansen M."/>
            <person name="Howarth C."/>
            <person name="Imamovic A."/>
            <person name="Ireland A."/>
            <person name="Larimer J."/>
            <person name="McCowan C."/>
            <person name="Murphy C."/>
            <person name="Pearson M."/>
            <person name="Poon T.W."/>
            <person name="Priest M."/>
            <person name="Roberts A."/>
            <person name="Saif S."/>
            <person name="Shea T."/>
            <person name="Sisk P."/>
            <person name="Sykes S."/>
            <person name="Wortman J."/>
            <person name="Nusbaum C."/>
            <person name="Birren B."/>
        </authorList>
    </citation>
    <scope>NUCLEOTIDE SEQUENCE [LARGE SCALE GENOMIC DNA]</scope>
    <source>
        <strain evidence="1">ATCC 38817</strain>
    </source>
</reference>
<dbReference type="AlphaFoldDB" id="A0A058Z976"/>
<dbReference type="Proteomes" id="UP000030693">
    <property type="component" value="Unassembled WGS sequence"/>
</dbReference>
<sequence>MSGLSTKLPAPLLRSMYRRWVRLAPQFSRTPYFRGISGIFLEAEAPLPGKRWTTLSYREMEYVTRAAFRLGGRAILRPSSVDEYILPKEGATEHTRVVLDILRAQCKLEEDTTAGWQLLLDRFAFLTGTTADVGRLELLFGLLPRQESDTPMKLLTHGLDLLERLEGMLQMDVRNLQWMVRAALRVQLFELEQQMAGGHEGHIQVLAGLMDLPQADSLSIRDRLTRDMEGLMESSGPEYRRLPVAYSRLLSALRISLDHAGIRREDLLEGNLNPKVVAAIEAACHAQFIRLVKICHQYHIVLPVTLRVSDFFPLFTDTSRDWSEGDLSPEELQQLERFFAEGSNLPVPDRYLELEIEYNDLLRGMGRSPESNLRDEIIRLEILEEMGTVLRAVDPEHPLLRARGIDGVPASDPETPYEFPPLDFLPDDHPLFQMTGTRDIDARHVLAFMLLSRDAAQSILQYYNEYPNQVTPYLIVFNVAVAGTQRQLYALDDVPAGQMPETPGPAPDIDAPGLGFRPDDMDDPTHLVTERKAIMKEALRRGLVKNDGLPPGAGQE</sequence>
<keyword evidence="2" id="KW-1185">Reference proteome</keyword>
<gene>
    <name evidence="1" type="ORF">H696_03525</name>
</gene>
<proteinExistence type="predicted"/>
<dbReference type="EMBL" id="KB932205">
    <property type="protein sequence ID" value="KCV70062.1"/>
    <property type="molecule type" value="Genomic_DNA"/>
</dbReference>
<protein>
    <submittedName>
        <fullName evidence="1">Uncharacterized protein</fullName>
    </submittedName>
</protein>
<evidence type="ECO:0000313" key="2">
    <source>
        <dbReference type="Proteomes" id="UP000030693"/>
    </source>
</evidence>
<organism evidence="1">
    <name type="scientific">Fonticula alba</name>
    <name type="common">Slime mold</name>
    <dbReference type="NCBI Taxonomy" id="691883"/>
    <lineage>
        <taxon>Eukaryota</taxon>
        <taxon>Rotosphaerida</taxon>
        <taxon>Fonticulaceae</taxon>
        <taxon>Fonticula</taxon>
    </lineage>
</organism>
<name>A0A058Z976_FONAL</name>
<accession>A0A058Z976</accession>